<evidence type="ECO:0000313" key="2">
    <source>
        <dbReference type="Proteomes" id="UP000253226"/>
    </source>
</evidence>
<comment type="caution">
    <text evidence="1">The sequence shown here is derived from an EMBL/GenBank/DDBJ whole genome shotgun (WGS) entry which is preliminary data.</text>
</comment>
<dbReference type="Proteomes" id="UP000253226">
    <property type="component" value="Unassembled WGS sequence"/>
</dbReference>
<dbReference type="EMBL" id="JPWF01000007">
    <property type="protein sequence ID" value="RCK36723.1"/>
    <property type="molecule type" value="Genomic_DNA"/>
</dbReference>
<accession>A0A367W5P6</accession>
<protein>
    <submittedName>
        <fullName evidence="1">Uncharacterized protein</fullName>
    </submittedName>
</protein>
<gene>
    <name evidence="1" type="ORF">TH19_12440</name>
</gene>
<reference evidence="1 2" key="1">
    <citation type="submission" date="2014-07" db="EMBL/GenBank/DDBJ databases">
        <title>Draft genome sequence of Thalassospira profundimaris 35.</title>
        <authorList>
            <person name="Lai Q."/>
            <person name="Shao Z."/>
        </authorList>
    </citation>
    <scope>NUCLEOTIDE SEQUENCE [LARGE SCALE GENOMIC DNA]</scope>
    <source>
        <strain evidence="1 2">35</strain>
    </source>
</reference>
<name>A0A367W5P6_9PROT</name>
<organism evidence="1 2">
    <name type="scientific">Thalassospira profundimaris</name>
    <dbReference type="NCBI Taxonomy" id="502049"/>
    <lineage>
        <taxon>Bacteria</taxon>
        <taxon>Pseudomonadati</taxon>
        <taxon>Pseudomonadota</taxon>
        <taxon>Alphaproteobacteria</taxon>
        <taxon>Rhodospirillales</taxon>
        <taxon>Thalassospiraceae</taxon>
        <taxon>Thalassospira</taxon>
    </lineage>
</organism>
<dbReference type="AlphaFoldDB" id="A0A367W5P6"/>
<sequence>MNVILTRHSRHYRQKVDKTILLIRHTGKLLCDCDNVRILRNTFTMNEKSHQSELVAFAVQSTNQ</sequence>
<evidence type="ECO:0000313" key="1">
    <source>
        <dbReference type="EMBL" id="RCK36723.1"/>
    </source>
</evidence>
<proteinExistence type="predicted"/>